<feature type="transmembrane region" description="Helical" evidence="5">
    <location>
        <begin position="89"/>
        <end position="110"/>
    </location>
</feature>
<keyword evidence="5" id="KW-0813">Transport</keyword>
<feature type="transmembrane region" description="Helical" evidence="5">
    <location>
        <begin position="369"/>
        <end position="390"/>
    </location>
</feature>
<feature type="transmembrane region" description="Helical" evidence="5">
    <location>
        <begin position="263"/>
        <end position="287"/>
    </location>
</feature>
<name>A0ABN7QB94_9BURK</name>
<feature type="transmembrane region" description="Helical" evidence="5">
    <location>
        <begin position="402"/>
        <end position="423"/>
    </location>
</feature>
<dbReference type="EMBL" id="CAJPVI010000042">
    <property type="protein sequence ID" value="CAG2157764.1"/>
    <property type="molecule type" value="Genomic_DNA"/>
</dbReference>
<protein>
    <recommendedName>
        <fullName evidence="6">ABC transmembrane type-1 domain-containing protein</fullName>
    </recommendedName>
</protein>
<keyword evidence="3 5" id="KW-1133">Transmembrane helix</keyword>
<feature type="transmembrane region" description="Helical" evidence="5">
    <location>
        <begin position="308"/>
        <end position="334"/>
    </location>
</feature>
<dbReference type="PANTHER" id="PTHR43496:SF1">
    <property type="entry name" value="POLYGALACTURONAN_RHAMNOGALACTURONAN TRANSPORT SYSTEM PERMEASE PROTEIN YTEP"/>
    <property type="match status" value="1"/>
</dbReference>
<evidence type="ECO:0000256" key="1">
    <source>
        <dbReference type="ARBA" id="ARBA00004651"/>
    </source>
</evidence>
<feature type="domain" description="ABC transmembrane type-1" evidence="6">
    <location>
        <begin position="365"/>
        <end position="560"/>
    </location>
</feature>
<dbReference type="Gene3D" id="1.10.3720.10">
    <property type="entry name" value="MetI-like"/>
    <property type="match status" value="2"/>
</dbReference>
<evidence type="ECO:0000256" key="2">
    <source>
        <dbReference type="ARBA" id="ARBA00022692"/>
    </source>
</evidence>
<feature type="transmembrane region" description="Helical" evidence="5">
    <location>
        <begin position="167"/>
        <end position="189"/>
    </location>
</feature>
<keyword evidence="8" id="KW-1185">Reference proteome</keyword>
<accession>A0ABN7QB94</accession>
<dbReference type="InterPro" id="IPR000515">
    <property type="entry name" value="MetI-like"/>
</dbReference>
<dbReference type="InterPro" id="IPR017664">
    <property type="entry name" value="AminoethylPonate_ABC_perm-1"/>
</dbReference>
<feature type="transmembrane region" description="Helical" evidence="5">
    <location>
        <begin position="500"/>
        <end position="519"/>
    </location>
</feature>
<dbReference type="CDD" id="cd06261">
    <property type="entry name" value="TM_PBP2"/>
    <property type="match status" value="2"/>
</dbReference>
<evidence type="ECO:0000313" key="8">
    <source>
        <dbReference type="Proteomes" id="UP000672657"/>
    </source>
</evidence>
<evidence type="ECO:0000256" key="3">
    <source>
        <dbReference type="ARBA" id="ARBA00022989"/>
    </source>
</evidence>
<dbReference type="Pfam" id="PF00528">
    <property type="entry name" value="BPD_transp_1"/>
    <property type="match status" value="2"/>
</dbReference>
<evidence type="ECO:0000256" key="5">
    <source>
        <dbReference type="RuleBase" id="RU363032"/>
    </source>
</evidence>
<feature type="transmembrane region" description="Helical" evidence="5">
    <location>
        <begin position="539"/>
        <end position="563"/>
    </location>
</feature>
<comment type="subcellular location">
    <subcellularLocation>
        <location evidence="1 5">Cell membrane</location>
        <topology evidence="1 5">Multi-pass membrane protein</topology>
    </subcellularLocation>
</comment>
<gene>
    <name evidence="7" type="ORF">LMG26411_05700</name>
</gene>
<dbReference type="PANTHER" id="PTHR43496">
    <property type="entry name" value="PROTEIN LPLB"/>
    <property type="match status" value="1"/>
</dbReference>
<dbReference type="SUPFAM" id="SSF161098">
    <property type="entry name" value="MetI-like"/>
    <property type="match status" value="2"/>
</dbReference>
<keyword evidence="2 5" id="KW-0812">Transmembrane</keyword>
<dbReference type="NCBIfam" id="TIGR03262">
    <property type="entry name" value="PhnU2"/>
    <property type="match status" value="1"/>
</dbReference>
<feature type="transmembrane region" description="Helical" evidence="5">
    <location>
        <begin position="209"/>
        <end position="233"/>
    </location>
</feature>
<dbReference type="Proteomes" id="UP000672657">
    <property type="component" value="Unassembled WGS sequence"/>
</dbReference>
<feature type="transmembrane region" description="Helical" evidence="5">
    <location>
        <begin position="34"/>
        <end position="60"/>
    </location>
</feature>
<evidence type="ECO:0000313" key="7">
    <source>
        <dbReference type="EMBL" id="CAG2157764.1"/>
    </source>
</evidence>
<feature type="domain" description="ABC transmembrane type-1" evidence="6">
    <location>
        <begin position="85"/>
        <end position="284"/>
    </location>
</feature>
<keyword evidence="4 5" id="KW-0472">Membrane</keyword>
<comment type="caution">
    <text evidence="7">The sequence shown here is derived from an EMBL/GenBank/DDBJ whole genome shotgun (WGS) entry which is preliminary data.</text>
</comment>
<comment type="similarity">
    <text evidence="5">Belongs to the binding-protein-dependent transport system permease family.</text>
</comment>
<organism evidence="7 8">
    <name type="scientific">Cupriavidus numazuensis</name>
    <dbReference type="NCBI Taxonomy" id="221992"/>
    <lineage>
        <taxon>Bacteria</taxon>
        <taxon>Pseudomonadati</taxon>
        <taxon>Pseudomonadota</taxon>
        <taxon>Betaproteobacteria</taxon>
        <taxon>Burkholderiales</taxon>
        <taxon>Burkholderiaceae</taxon>
        <taxon>Cupriavidus</taxon>
    </lineage>
</organism>
<dbReference type="PROSITE" id="PS50928">
    <property type="entry name" value="ABC_TM1"/>
    <property type="match status" value="2"/>
</dbReference>
<evidence type="ECO:0000259" key="6">
    <source>
        <dbReference type="PROSITE" id="PS50928"/>
    </source>
</evidence>
<evidence type="ECO:0000256" key="4">
    <source>
        <dbReference type="ARBA" id="ARBA00023136"/>
    </source>
</evidence>
<feature type="transmembrane region" description="Helical" evidence="5">
    <location>
        <begin position="435"/>
        <end position="453"/>
    </location>
</feature>
<reference evidence="7 8" key="1">
    <citation type="submission" date="2021-03" db="EMBL/GenBank/DDBJ databases">
        <authorList>
            <person name="Peeters C."/>
        </authorList>
    </citation>
    <scope>NUCLEOTIDE SEQUENCE [LARGE SCALE GENOMIC DNA]</scope>
    <source>
        <strain evidence="7 8">LMG 26411</strain>
    </source>
</reference>
<dbReference type="RefSeq" id="WP_244874067.1">
    <property type="nucleotide sequence ID" value="NZ_CAJPVI010000042.1"/>
</dbReference>
<feature type="transmembrane region" description="Helical" evidence="5">
    <location>
        <begin position="122"/>
        <end position="147"/>
    </location>
</feature>
<proteinExistence type="inferred from homology"/>
<sequence>MKEIALPQMPSQAPKATTTSWLARWNWDEIIARAVLACVLVALFLFLLAPMCAILANAVLDRDGHFVGLAHFAAYIRTPSLLQSARNSVMLAASVVGISVPLAFVFAYALTRSTLPAPLKAVFRLIALIPLLAPSLLSAISFVQWFGNQGVLKPLLGGASIYGARGIIIAEVYNTFPHALMILVTALSLADGRLYEAASALGASTRRKFFSVTLPSCKYGLISAATVTFTYVISDFGAPKVIGGDFNVLSIDVFKQVIGQQNFSMGAVVGVLLLVPSVLSFMIDAVVRRKLRAQLTARSVPYVPKPNAWANALLGGYCMLVCALLLAVVGMAIYTSLIKLWPYDLTLGLQNYHIVLFESDMASAYKNSLVLATATALSGSLIVFTGAYLIEKTRNLGLMRPVMHFLAVLSMAVPGLVLGLGYVIFFNHPSNPLNFLYNTMILVIQSTIIHYYTSSHLTAITALKQIDNEFEAVSASLKVPQWRTFLRVTLPVCLPAVLDIARYYFVVSMSTLSCVIFLYTPETILASVAIMHMDDAGDIGPAAALASLIVLTSTAICVVYALCTRVLLRRTQGWRDLARH</sequence>
<dbReference type="InterPro" id="IPR035906">
    <property type="entry name" value="MetI-like_sf"/>
</dbReference>